<proteinExistence type="predicted"/>
<evidence type="ECO:0000313" key="5">
    <source>
        <dbReference type="WBParaSite" id="SSLN_0001625201-mRNA-1"/>
    </source>
</evidence>
<feature type="domain" description="BTB" evidence="2">
    <location>
        <begin position="29"/>
        <end position="95"/>
    </location>
</feature>
<dbReference type="InterPro" id="IPR036404">
    <property type="entry name" value="Jacalin-like_lectin_dom_sf"/>
</dbReference>
<dbReference type="SUPFAM" id="SSF51101">
    <property type="entry name" value="Mannose-binding lectins"/>
    <property type="match status" value="1"/>
</dbReference>
<accession>A0A183TGR0</accession>
<dbReference type="EMBL" id="UYSU01040166">
    <property type="protein sequence ID" value="VDM02044.1"/>
    <property type="molecule type" value="Genomic_DNA"/>
</dbReference>
<dbReference type="InterPro" id="IPR011333">
    <property type="entry name" value="SKP1/BTB/POZ_sf"/>
</dbReference>
<evidence type="ECO:0000256" key="1">
    <source>
        <dbReference type="SAM" id="MobiDB-lite"/>
    </source>
</evidence>
<sequence length="430" mass="47451">MPTGRQVSLYHIRQLHAKLYEFYKAEQMTDVTITCAADSTPVRTHAFVCATSGYLADLLAGASGPPYVLALPSMGADRLRVLLDFLYSASLDPTISLTTYLQLASELKVPLLLEASQHALNQKIQTFGFNLESVDAGAAADDLRTIYAYILTNFSEGKLREQTINLFAAHPFAFTCRFFPPVSLPAFALAAECLRLIPPDVFTRVLSSEIATHQDFPSHTWKIGSLRAYVARHWEGRRPLAGFDVVYENIWTGETRECLWNPNGGSSSYTVEEFRVPPGDVIEGVHIRSGWVIDQITFVTRAGLYLGPCGLSAGGNVVELSMKDPRAFALYTAPSPRRSRAMIESESDYEEEGDVESENSESPALSPHSPHPTPALVALHGFKYVNIANQGLVFWNNVRFCYSAITFDALKPKMSIPPAPNVLAKLHFSL</sequence>
<dbReference type="AlphaFoldDB" id="A0A183TGR0"/>
<evidence type="ECO:0000259" key="2">
    <source>
        <dbReference type="PROSITE" id="PS50097"/>
    </source>
</evidence>
<dbReference type="Gene3D" id="2.100.10.30">
    <property type="entry name" value="Jacalin-like lectin domain"/>
    <property type="match status" value="1"/>
</dbReference>
<name>A0A183TGR0_SCHSO</name>
<dbReference type="Pfam" id="PF00651">
    <property type="entry name" value="BTB"/>
    <property type="match status" value="1"/>
</dbReference>
<keyword evidence="4" id="KW-1185">Reference proteome</keyword>
<feature type="compositionally biased region" description="Acidic residues" evidence="1">
    <location>
        <begin position="345"/>
        <end position="359"/>
    </location>
</feature>
<evidence type="ECO:0000313" key="4">
    <source>
        <dbReference type="Proteomes" id="UP000275846"/>
    </source>
</evidence>
<protein>
    <submittedName>
        <fullName evidence="5">BTB domain-containing protein</fullName>
    </submittedName>
</protein>
<reference evidence="5" key="1">
    <citation type="submission" date="2016-06" db="UniProtKB">
        <authorList>
            <consortium name="WormBaseParasite"/>
        </authorList>
    </citation>
    <scope>IDENTIFICATION</scope>
</reference>
<dbReference type="InterPro" id="IPR000210">
    <property type="entry name" value="BTB/POZ_dom"/>
</dbReference>
<dbReference type="CDD" id="cd18186">
    <property type="entry name" value="BTB_POZ_ZBTB_KLHL-like"/>
    <property type="match status" value="1"/>
</dbReference>
<dbReference type="WBParaSite" id="SSLN_0001625201-mRNA-1">
    <property type="protein sequence ID" value="SSLN_0001625201-mRNA-1"/>
    <property type="gene ID" value="SSLN_0001625201"/>
</dbReference>
<dbReference type="Proteomes" id="UP000275846">
    <property type="component" value="Unassembled WGS sequence"/>
</dbReference>
<dbReference type="Gene3D" id="3.30.710.10">
    <property type="entry name" value="Potassium Channel Kv1.1, Chain A"/>
    <property type="match status" value="1"/>
</dbReference>
<feature type="region of interest" description="Disordered" evidence="1">
    <location>
        <begin position="339"/>
        <end position="371"/>
    </location>
</feature>
<dbReference type="OrthoDB" id="6257682at2759"/>
<evidence type="ECO:0000313" key="3">
    <source>
        <dbReference type="EMBL" id="VDM02044.1"/>
    </source>
</evidence>
<organism evidence="5">
    <name type="scientific">Schistocephalus solidus</name>
    <name type="common">Tapeworm</name>
    <dbReference type="NCBI Taxonomy" id="70667"/>
    <lineage>
        <taxon>Eukaryota</taxon>
        <taxon>Metazoa</taxon>
        <taxon>Spiralia</taxon>
        <taxon>Lophotrochozoa</taxon>
        <taxon>Platyhelminthes</taxon>
        <taxon>Cestoda</taxon>
        <taxon>Eucestoda</taxon>
        <taxon>Diphyllobothriidea</taxon>
        <taxon>Diphyllobothriidae</taxon>
        <taxon>Schistocephalus</taxon>
    </lineage>
</organism>
<dbReference type="PROSITE" id="PS50097">
    <property type="entry name" value="BTB"/>
    <property type="match status" value="1"/>
</dbReference>
<reference evidence="3 4" key="2">
    <citation type="submission" date="2018-11" db="EMBL/GenBank/DDBJ databases">
        <authorList>
            <consortium name="Pathogen Informatics"/>
        </authorList>
    </citation>
    <scope>NUCLEOTIDE SEQUENCE [LARGE SCALE GENOMIC DNA]</scope>
    <source>
        <strain evidence="3 4">NST_G2</strain>
    </source>
</reference>
<gene>
    <name evidence="3" type="ORF">SSLN_LOCUS15658</name>
</gene>
<dbReference type="SMART" id="SM00225">
    <property type="entry name" value="BTB"/>
    <property type="match status" value="1"/>
</dbReference>
<dbReference type="SUPFAM" id="SSF54695">
    <property type="entry name" value="POZ domain"/>
    <property type="match status" value="1"/>
</dbReference>